<protein>
    <submittedName>
        <fullName evidence="3">Exoribonuclease II</fullName>
    </submittedName>
</protein>
<gene>
    <name evidence="3" type="ORF">Fot_25775</name>
</gene>
<evidence type="ECO:0000256" key="1">
    <source>
        <dbReference type="SAM" id="MobiDB-lite"/>
    </source>
</evidence>
<reference evidence="4" key="1">
    <citation type="submission" date="2024-07" db="EMBL/GenBank/DDBJ databases">
        <title>Two chromosome-level genome assemblies of Korean endemic species Abeliophyllum distichum and Forsythia ovata (Oleaceae).</title>
        <authorList>
            <person name="Jang H."/>
        </authorList>
    </citation>
    <scope>NUCLEOTIDE SEQUENCE [LARGE SCALE GENOMIC DNA]</scope>
</reference>
<organism evidence="3 4">
    <name type="scientific">Forsythia ovata</name>
    <dbReference type="NCBI Taxonomy" id="205694"/>
    <lineage>
        <taxon>Eukaryota</taxon>
        <taxon>Viridiplantae</taxon>
        <taxon>Streptophyta</taxon>
        <taxon>Embryophyta</taxon>
        <taxon>Tracheophyta</taxon>
        <taxon>Spermatophyta</taxon>
        <taxon>Magnoliopsida</taxon>
        <taxon>eudicotyledons</taxon>
        <taxon>Gunneridae</taxon>
        <taxon>Pentapetalae</taxon>
        <taxon>asterids</taxon>
        <taxon>lamiids</taxon>
        <taxon>Lamiales</taxon>
        <taxon>Oleaceae</taxon>
        <taxon>Forsythieae</taxon>
        <taxon>Forsythia</taxon>
    </lineage>
</organism>
<evidence type="ECO:0000313" key="3">
    <source>
        <dbReference type="EMBL" id="KAL2521852.1"/>
    </source>
</evidence>
<name>A0ABD1UA47_9LAMI</name>
<dbReference type="AlphaFoldDB" id="A0ABD1UA47"/>
<proteinExistence type="predicted"/>
<dbReference type="Pfam" id="PF23163">
    <property type="entry name" value="CSD_RNase_II"/>
    <property type="match status" value="1"/>
</dbReference>
<evidence type="ECO:0000313" key="4">
    <source>
        <dbReference type="Proteomes" id="UP001604277"/>
    </source>
</evidence>
<dbReference type="InterPro" id="IPR056403">
    <property type="entry name" value="RNase_II_barrel"/>
</dbReference>
<feature type="domain" description="Ribonuclease II-like barrel" evidence="2">
    <location>
        <begin position="157"/>
        <end position="191"/>
    </location>
</feature>
<evidence type="ECO:0000259" key="2">
    <source>
        <dbReference type="Pfam" id="PF23163"/>
    </source>
</evidence>
<accession>A0ABD1UA47</accession>
<keyword evidence="4" id="KW-1185">Reference proteome</keyword>
<dbReference type="Proteomes" id="UP001604277">
    <property type="component" value="Unassembled WGS sequence"/>
</dbReference>
<feature type="region of interest" description="Disordered" evidence="1">
    <location>
        <begin position="41"/>
        <end position="88"/>
    </location>
</feature>
<feature type="compositionally biased region" description="Polar residues" evidence="1">
    <location>
        <begin position="42"/>
        <end position="62"/>
    </location>
</feature>
<sequence length="257" mass="29122">MTVPEAGASIAKAGTGNSLEVIVPNYYNWFWKGPKASASIPKANTGNTLKNNTTEQERNINPPTLPQHRRRQFQSQFSPKISSPKNSNRQPLIAHHAFFHYPKNSNPNFAFDFSGDDSFVILAADEDSSFRLVDTSAKLELKSSEELLENKSVKRMLQKGLLLEFKKDPERVLLAVAQKADGKKNWMVSDHDLMLLEFAWIELIEKNKSVRIEELAEVDELLQRKHAKETAEKELKEFAKLLKSARKMTSHSKSAKS</sequence>
<feature type="compositionally biased region" description="Polar residues" evidence="1">
    <location>
        <begin position="79"/>
        <end position="88"/>
    </location>
</feature>
<dbReference type="EMBL" id="JBFOLJ010000007">
    <property type="protein sequence ID" value="KAL2521852.1"/>
    <property type="molecule type" value="Genomic_DNA"/>
</dbReference>
<comment type="caution">
    <text evidence="3">The sequence shown here is derived from an EMBL/GenBank/DDBJ whole genome shotgun (WGS) entry which is preliminary data.</text>
</comment>